<dbReference type="Gene3D" id="1.10.1220.10">
    <property type="entry name" value="Met repressor-like"/>
    <property type="match status" value="1"/>
</dbReference>
<dbReference type="Pfam" id="PF03869">
    <property type="entry name" value="Arc"/>
    <property type="match status" value="1"/>
</dbReference>
<organism evidence="3 4">
    <name type="scientific">Hungatella hathewayi</name>
    <dbReference type="NCBI Taxonomy" id="154046"/>
    <lineage>
        <taxon>Bacteria</taxon>
        <taxon>Bacillati</taxon>
        <taxon>Bacillota</taxon>
        <taxon>Clostridia</taxon>
        <taxon>Lachnospirales</taxon>
        <taxon>Lachnospiraceae</taxon>
        <taxon>Hungatella</taxon>
    </lineage>
</organism>
<accession>A0AA37JMA4</accession>
<dbReference type="EMBL" id="BQNJ01000002">
    <property type="protein sequence ID" value="GKH03573.1"/>
    <property type="molecule type" value="Genomic_DNA"/>
</dbReference>
<name>A0AA37JMA4_9FIRM</name>
<dbReference type="GO" id="GO:0003677">
    <property type="term" value="F:DNA binding"/>
    <property type="evidence" value="ECO:0007669"/>
    <property type="project" value="InterPro"/>
</dbReference>
<dbReference type="RefSeq" id="WP_242352264.1">
    <property type="nucleotide sequence ID" value="NZ_BQNJ01000002.1"/>
</dbReference>
<comment type="caution">
    <text evidence="3">The sequence shown here is derived from an EMBL/GenBank/DDBJ whole genome shotgun (WGS) entry which is preliminary data.</text>
</comment>
<sequence length="68" mass="7885">MPSNLPRLTVRLPQEIINKISAIAEKEHRSTNAEIHYIIEKYIEEYEAQQGKEEHKHKLAESSVSKIS</sequence>
<evidence type="ECO:0000313" key="4">
    <source>
        <dbReference type="Proteomes" id="UP001055091"/>
    </source>
</evidence>
<evidence type="ECO:0000256" key="1">
    <source>
        <dbReference type="SAM" id="MobiDB-lite"/>
    </source>
</evidence>
<gene>
    <name evidence="3" type="ORF">CE91St55_55540</name>
</gene>
<protein>
    <recommendedName>
        <fullName evidence="2">Arc-like DNA binding domain-containing protein</fullName>
    </recommendedName>
</protein>
<proteinExistence type="predicted"/>
<dbReference type="InterPro" id="IPR013321">
    <property type="entry name" value="Arc_rbn_hlx_hlx"/>
</dbReference>
<reference evidence="3" key="1">
    <citation type="submission" date="2022-01" db="EMBL/GenBank/DDBJ databases">
        <title>Novel bile acid biosynthetic pathways are enriched in the microbiome of centenarians.</title>
        <authorList>
            <person name="Sato Y."/>
            <person name="Atarashi K."/>
            <person name="Plichta R.D."/>
            <person name="Arai Y."/>
            <person name="Sasajima S."/>
            <person name="Kearney M.S."/>
            <person name="Suda W."/>
            <person name="Takeshita K."/>
            <person name="Sasaki T."/>
            <person name="Okamoto S."/>
            <person name="Skelly N.A."/>
            <person name="Okamura Y."/>
            <person name="Vlamakis H."/>
            <person name="Li Y."/>
            <person name="Tanoue T."/>
            <person name="Takei H."/>
            <person name="Nittono H."/>
            <person name="Narushima S."/>
            <person name="Irie J."/>
            <person name="Itoh H."/>
            <person name="Moriya K."/>
            <person name="Sugiura Y."/>
            <person name="Suematsu M."/>
            <person name="Moritoki N."/>
            <person name="Shibata S."/>
            <person name="Littman R.D."/>
            <person name="Fischbach A.M."/>
            <person name="Uwamino Y."/>
            <person name="Inoue T."/>
            <person name="Honda A."/>
            <person name="Hattori M."/>
            <person name="Murai T."/>
            <person name="Xavier J.R."/>
            <person name="Hirose N."/>
            <person name="Honda K."/>
        </authorList>
    </citation>
    <scope>NUCLEOTIDE SEQUENCE</scope>
    <source>
        <strain evidence="3">CE91-St55</strain>
    </source>
</reference>
<feature type="region of interest" description="Disordered" evidence="1">
    <location>
        <begin position="49"/>
        <end position="68"/>
    </location>
</feature>
<dbReference type="SUPFAM" id="SSF47598">
    <property type="entry name" value="Ribbon-helix-helix"/>
    <property type="match status" value="1"/>
</dbReference>
<dbReference type="AlphaFoldDB" id="A0AA37JMA4"/>
<feature type="domain" description="Arc-like DNA binding" evidence="2">
    <location>
        <begin position="4"/>
        <end position="40"/>
    </location>
</feature>
<dbReference type="InterPro" id="IPR010985">
    <property type="entry name" value="Ribbon_hlx_hlx"/>
</dbReference>
<dbReference type="InterPro" id="IPR005569">
    <property type="entry name" value="Arc_DNA-bd_dom"/>
</dbReference>
<dbReference type="Proteomes" id="UP001055091">
    <property type="component" value="Unassembled WGS sequence"/>
</dbReference>
<evidence type="ECO:0000313" key="3">
    <source>
        <dbReference type="EMBL" id="GKH03573.1"/>
    </source>
</evidence>
<evidence type="ECO:0000259" key="2">
    <source>
        <dbReference type="Pfam" id="PF03869"/>
    </source>
</evidence>
<dbReference type="GO" id="GO:0006355">
    <property type="term" value="P:regulation of DNA-templated transcription"/>
    <property type="evidence" value="ECO:0007669"/>
    <property type="project" value="InterPro"/>
</dbReference>
<feature type="compositionally biased region" description="Basic and acidic residues" evidence="1">
    <location>
        <begin position="49"/>
        <end position="60"/>
    </location>
</feature>